<dbReference type="GO" id="GO:0003677">
    <property type="term" value="F:DNA binding"/>
    <property type="evidence" value="ECO:0007669"/>
    <property type="project" value="UniProtKB-KW"/>
</dbReference>
<dbReference type="Gene3D" id="1.10.4040.10">
    <property type="entry name" value="Penicillinase repressor domain"/>
    <property type="match status" value="1"/>
</dbReference>
<dbReference type="PIRSF" id="PIRSF019455">
    <property type="entry name" value="CopR_AtkY"/>
    <property type="match status" value="1"/>
</dbReference>
<protein>
    <submittedName>
        <fullName evidence="5">CopY family transcriptional repressor</fullName>
    </submittedName>
</protein>
<dbReference type="InterPro" id="IPR036390">
    <property type="entry name" value="WH_DNA-bd_sf"/>
</dbReference>
<dbReference type="RefSeq" id="WP_126723922.1">
    <property type="nucleotide sequence ID" value="NZ_RYZH01000004.1"/>
</dbReference>
<dbReference type="Proteomes" id="UP000280296">
    <property type="component" value="Unassembled WGS sequence"/>
</dbReference>
<dbReference type="OrthoDB" id="276770at2"/>
<organism evidence="5 6">
    <name type="scientific">Tautonia sociabilis</name>
    <dbReference type="NCBI Taxonomy" id="2080755"/>
    <lineage>
        <taxon>Bacteria</taxon>
        <taxon>Pseudomonadati</taxon>
        <taxon>Planctomycetota</taxon>
        <taxon>Planctomycetia</taxon>
        <taxon>Isosphaerales</taxon>
        <taxon>Isosphaeraceae</taxon>
        <taxon>Tautonia</taxon>
    </lineage>
</organism>
<evidence type="ECO:0000313" key="5">
    <source>
        <dbReference type="EMBL" id="RUL89187.1"/>
    </source>
</evidence>
<dbReference type="AlphaFoldDB" id="A0A432MPV7"/>
<name>A0A432MPV7_9BACT</name>
<dbReference type="Pfam" id="PF03965">
    <property type="entry name" value="Penicillinase_R"/>
    <property type="match status" value="1"/>
</dbReference>
<accession>A0A432MPV7</accession>
<evidence type="ECO:0000313" key="6">
    <source>
        <dbReference type="Proteomes" id="UP000280296"/>
    </source>
</evidence>
<evidence type="ECO:0000256" key="3">
    <source>
        <dbReference type="ARBA" id="ARBA00023125"/>
    </source>
</evidence>
<dbReference type="InterPro" id="IPR036388">
    <property type="entry name" value="WH-like_DNA-bd_sf"/>
</dbReference>
<keyword evidence="3" id="KW-0238">DNA-binding</keyword>
<keyword evidence="6" id="KW-1185">Reference proteome</keyword>
<proteinExistence type="inferred from homology"/>
<sequence length="141" mass="15816">MAKQSPSIPDSELDVLKVLWDRGRGTVREVLDALKAAGHLGKIKGKPWSYATVATLLDRLEQRGLVSSDRRELAFVYTPTVAEQDVRRERIGHLVDKLYEGEPGLLVLHLLQQHRLAPEHAKEVRALLERLDAESEPPARG</sequence>
<dbReference type="SUPFAM" id="SSF46785">
    <property type="entry name" value="Winged helix' DNA-binding domain"/>
    <property type="match status" value="1"/>
</dbReference>
<evidence type="ECO:0000256" key="2">
    <source>
        <dbReference type="ARBA" id="ARBA00023015"/>
    </source>
</evidence>
<comment type="similarity">
    <text evidence="1">Belongs to the BlaI transcriptional regulatory family.</text>
</comment>
<keyword evidence="2" id="KW-0805">Transcription regulation</keyword>
<reference evidence="5 6" key="1">
    <citation type="submission" date="2018-12" db="EMBL/GenBank/DDBJ databases">
        <authorList>
            <person name="Toschakov S.V."/>
        </authorList>
    </citation>
    <scope>NUCLEOTIDE SEQUENCE [LARGE SCALE GENOMIC DNA]</scope>
    <source>
        <strain evidence="5 6">GM2012</strain>
    </source>
</reference>
<dbReference type="GO" id="GO:0045892">
    <property type="term" value="P:negative regulation of DNA-templated transcription"/>
    <property type="evidence" value="ECO:0007669"/>
    <property type="project" value="InterPro"/>
</dbReference>
<dbReference type="EMBL" id="RYZH01000004">
    <property type="protein sequence ID" value="RUL89187.1"/>
    <property type="molecule type" value="Genomic_DNA"/>
</dbReference>
<evidence type="ECO:0000256" key="4">
    <source>
        <dbReference type="ARBA" id="ARBA00023163"/>
    </source>
</evidence>
<evidence type="ECO:0000256" key="1">
    <source>
        <dbReference type="ARBA" id="ARBA00011046"/>
    </source>
</evidence>
<gene>
    <name evidence="5" type="ORF">TsocGM_03465</name>
</gene>
<keyword evidence="4" id="KW-0804">Transcription</keyword>
<comment type="caution">
    <text evidence="5">The sequence shown here is derived from an EMBL/GenBank/DDBJ whole genome shotgun (WGS) entry which is preliminary data.</text>
</comment>
<reference evidence="5 6" key="2">
    <citation type="submission" date="2019-01" db="EMBL/GenBank/DDBJ databases">
        <title>Tautonia sociabilis, a novel thermotolerant planctomycete of Isosphaeraceae family, isolated from a 4000 m deep subterranean habitat.</title>
        <authorList>
            <person name="Kovaleva O.L."/>
            <person name="Elcheninov A.G."/>
            <person name="Van Heerden E."/>
            <person name="Toshchakov S.V."/>
            <person name="Novikov A."/>
            <person name="Bonch-Osmolovskaya E.A."/>
            <person name="Kublanov I.V."/>
        </authorList>
    </citation>
    <scope>NUCLEOTIDE SEQUENCE [LARGE SCALE GENOMIC DNA]</scope>
    <source>
        <strain evidence="5 6">GM2012</strain>
    </source>
</reference>
<dbReference type="Gene3D" id="1.10.10.10">
    <property type="entry name" value="Winged helix-like DNA-binding domain superfamily/Winged helix DNA-binding domain"/>
    <property type="match status" value="1"/>
</dbReference>
<dbReference type="InterPro" id="IPR005650">
    <property type="entry name" value="BlaI_family"/>
</dbReference>